<accession>A0ABV6V9L5</accession>
<keyword evidence="2" id="KW-1185">Reference proteome</keyword>
<sequence>MTVTDAADAPTTGVLTQYWQMPDGSVTMQTASPPSAMVAPQGGTEIDADTATQLLSQLAEAARLSDVAMASTQTAQAKDDYDVLIGLGMPDATARRLSQYTGGDS</sequence>
<organism evidence="1 2">
    <name type="scientific">Streptacidiphilus alkalitolerans</name>
    <dbReference type="NCBI Taxonomy" id="3342712"/>
    <lineage>
        <taxon>Bacteria</taxon>
        <taxon>Bacillati</taxon>
        <taxon>Actinomycetota</taxon>
        <taxon>Actinomycetes</taxon>
        <taxon>Kitasatosporales</taxon>
        <taxon>Streptomycetaceae</taxon>
        <taxon>Streptacidiphilus</taxon>
    </lineage>
</organism>
<reference evidence="1 2" key="1">
    <citation type="submission" date="2024-09" db="EMBL/GenBank/DDBJ databases">
        <authorList>
            <person name="Lee S.D."/>
        </authorList>
    </citation>
    <scope>NUCLEOTIDE SEQUENCE [LARGE SCALE GENOMIC DNA]</scope>
    <source>
        <strain evidence="1 2">N1-1</strain>
    </source>
</reference>
<gene>
    <name evidence="1" type="ORF">ACEZDG_14200</name>
</gene>
<protein>
    <submittedName>
        <fullName evidence="1">Uncharacterized protein</fullName>
    </submittedName>
</protein>
<proteinExistence type="predicted"/>
<evidence type="ECO:0000313" key="2">
    <source>
        <dbReference type="Proteomes" id="UP001592582"/>
    </source>
</evidence>
<comment type="caution">
    <text evidence="1">The sequence shown here is derived from an EMBL/GenBank/DDBJ whole genome shotgun (WGS) entry which is preliminary data.</text>
</comment>
<name>A0ABV6V9L5_9ACTN</name>
<dbReference type="Proteomes" id="UP001592582">
    <property type="component" value="Unassembled WGS sequence"/>
</dbReference>
<dbReference type="EMBL" id="JBHEZX010000005">
    <property type="protein sequence ID" value="MFC1410418.1"/>
    <property type="molecule type" value="Genomic_DNA"/>
</dbReference>
<evidence type="ECO:0000313" key="1">
    <source>
        <dbReference type="EMBL" id="MFC1410418.1"/>
    </source>
</evidence>